<accession>A0A1G1WXK8</accession>
<evidence type="ECO:0000313" key="2">
    <source>
        <dbReference type="Proteomes" id="UP000179279"/>
    </source>
</evidence>
<evidence type="ECO:0000313" key="1">
    <source>
        <dbReference type="EMBL" id="OGY32496.1"/>
    </source>
</evidence>
<dbReference type="EMBL" id="MHDA01000017">
    <property type="protein sequence ID" value="OGY32496.1"/>
    <property type="molecule type" value="Genomic_DNA"/>
</dbReference>
<organism evidence="1 2">
    <name type="scientific">Candidatus Woykebacteria bacterium RIFCSPLOWO2_01_FULL_41_12</name>
    <dbReference type="NCBI Taxonomy" id="1802604"/>
    <lineage>
        <taxon>Bacteria</taxon>
        <taxon>Candidatus Woykeibacteriota</taxon>
    </lineage>
</organism>
<dbReference type="AlphaFoldDB" id="A0A1G1WXK8"/>
<comment type="caution">
    <text evidence="1">The sequence shown here is derived from an EMBL/GenBank/DDBJ whole genome shotgun (WGS) entry which is preliminary data.</text>
</comment>
<reference evidence="1 2" key="1">
    <citation type="journal article" date="2016" name="Nat. Commun.">
        <title>Thousands of microbial genomes shed light on interconnected biogeochemical processes in an aquifer system.</title>
        <authorList>
            <person name="Anantharaman K."/>
            <person name="Brown C.T."/>
            <person name="Hug L.A."/>
            <person name="Sharon I."/>
            <person name="Castelle C.J."/>
            <person name="Probst A.J."/>
            <person name="Thomas B.C."/>
            <person name="Singh A."/>
            <person name="Wilkins M.J."/>
            <person name="Karaoz U."/>
            <person name="Brodie E.L."/>
            <person name="Williams K.H."/>
            <person name="Hubbard S.S."/>
            <person name="Banfield J.F."/>
        </authorList>
    </citation>
    <scope>NUCLEOTIDE SEQUENCE [LARGE SCALE GENOMIC DNA]</scope>
</reference>
<gene>
    <name evidence="1" type="ORF">A3A57_03225</name>
</gene>
<sequence>MPKRENMKISKIINKVFIKAPMNIAVLTRPSRYSFFQGLKKVVKSSLNEKRWTKAKKINRKIFAKVTGASRNHHTKNSIGSLAKYRERAGVFIIEC</sequence>
<protein>
    <submittedName>
        <fullName evidence="1">Uncharacterized protein</fullName>
    </submittedName>
</protein>
<dbReference type="Proteomes" id="UP000179279">
    <property type="component" value="Unassembled WGS sequence"/>
</dbReference>
<proteinExistence type="predicted"/>
<name>A0A1G1WXK8_9BACT</name>